<dbReference type="AlphaFoldDB" id="A0AAD5WTJ6"/>
<accession>A0AAD5WTJ6</accession>
<proteinExistence type="predicted"/>
<feature type="transmembrane region" description="Helical" evidence="1">
    <location>
        <begin position="288"/>
        <end position="313"/>
    </location>
</feature>
<evidence type="ECO:0000313" key="4">
    <source>
        <dbReference type="Proteomes" id="UP001201980"/>
    </source>
</evidence>
<gene>
    <name evidence="3" type="ORF">MKZ38_009364</name>
</gene>
<keyword evidence="1" id="KW-0812">Transmembrane</keyword>
<evidence type="ECO:0000256" key="1">
    <source>
        <dbReference type="SAM" id="Phobius"/>
    </source>
</evidence>
<feature type="signal peptide" evidence="2">
    <location>
        <begin position="1"/>
        <end position="18"/>
    </location>
</feature>
<evidence type="ECO:0000313" key="3">
    <source>
        <dbReference type="EMBL" id="KAJ2903798.1"/>
    </source>
</evidence>
<protein>
    <submittedName>
        <fullName evidence="3">Uncharacterized protein</fullName>
    </submittedName>
</protein>
<dbReference type="EMBL" id="JAKWBI020000071">
    <property type="protein sequence ID" value="KAJ2903798.1"/>
    <property type="molecule type" value="Genomic_DNA"/>
</dbReference>
<dbReference type="Proteomes" id="UP001201980">
    <property type="component" value="Unassembled WGS sequence"/>
</dbReference>
<reference evidence="3" key="1">
    <citation type="submission" date="2022-07" db="EMBL/GenBank/DDBJ databases">
        <title>Draft genome sequence of Zalerion maritima ATCC 34329, a (micro)plastics degrading marine fungus.</title>
        <authorList>
            <person name="Paco A."/>
            <person name="Goncalves M.F.M."/>
            <person name="Rocha-Santos T.A.P."/>
            <person name="Alves A."/>
        </authorList>
    </citation>
    <scope>NUCLEOTIDE SEQUENCE</scope>
    <source>
        <strain evidence="3">ATCC 34329</strain>
    </source>
</reference>
<keyword evidence="2" id="KW-0732">Signal</keyword>
<name>A0AAD5WTJ6_9PEZI</name>
<organism evidence="3 4">
    <name type="scientific">Zalerion maritima</name>
    <dbReference type="NCBI Taxonomy" id="339359"/>
    <lineage>
        <taxon>Eukaryota</taxon>
        <taxon>Fungi</taxon>
        <taxon>Dikarya</taxon>
        <taxon>Ascomycota</taxon>
        <taxon>Pezizomycotina</taxon>
        <taxon>Sordariomycetes</taxon>
        <taxon>Lulworthiomycetidae</taxon>
        <taxon>Lulworthiales</taxon>
        <taxon>Lulworthiaceae</taxon>
        <taxon>Zalerion</taxon>
    </lineage>
</organism>
<feature type="chain" id="PRO_5041949694" evidence="2">
    <location>
        <begin position="19"/>
        <end position="337"/>
    </location>
</feature>
<evidence type="ECO:0000256" key="2">
    <source>
        <dbReference type="SAM" id="SignalP"/>
    </source>
</evidence>
<comment type="caution">
    <text evidence="3">The sequence shown here is derived from an EMBL/GenBank/DDBJ whole genome shotgun (WGS) entry which is preliminary data.</text>
</comment>
<keyword evidence="1" id="KW-0472">Membrane</keyword>
<sequence>MFLRTSLTATLAAVSASASAYYSSDSLLQARQQSSSDSSDLYVRASPEDTTGGHPAILIKRQSDAATTAFALVANPPQNETAWNEVTNAACIQALSGLTQATNPSGTCVCYNLPAIDTNTGVFQADLRLYKISDARDQFVGIPAENIQVGVSYTGASVSQAVAQQDTTTTNPAAAGRRELRKRADPSLLQTYTFVGQIDQEQMDLNDPMTMAKIEAIIMPVVTLTGSSGDTSAVSTNVSMNEAAFVVGVFSDQVVLSDTAMAQVEVDKQVSGLKNGTVVFQVPGVRIMIFPIGLVITSIWLALFVAAVGYGTIQRMKYREQFRRRSAQLQKGGMGTI</sequence>
<keyword evidence="4" id="KW-1185">Reference proteome</keyword>
<keyword evidence="1" id="KW-1133">Transmembrane helix</keyword>